<dbReference type="AlphaFoldDB" id="A2CCS5"/>
<dbReference type="BioCyc" id="PMAR59922:G1G80-2241-MONOMER"/>
<proteinExistence type="predicted"/>
<dbReference type="PANTHER" id="PTHR35105:SF2">
    <property type="entry name" value="PROTEIN CDI"/>
    <property type="match status" value="1"/>
</dbReference>
<sequence length="237" mass="26945">MTTPIPIYIGYDPRERAATNVLIDSLYQHSSMPLAITPLVTPQLEGQGLFRRERDPKQSTAFSFTRFLVPKLMGYQGWAIFMDCDMLCRGDIAELWAQRDEQMAVMCVKHEHEPGETKKFLGEVQSPYPKKNWSSLMMLNCSRCTALTVDYVSTATGLDLHRFHWLAGDHEIGAIEGGLWNHLVAVQEDPDLSVGQSRPQLLHWTLGGPWFREQRTMGGALAAEWFSARDDAMKLWD</sequence>
<reference evidence="1 2" key="1">
    <citation type="journal article" date="2007" name="PLoS Genet.">
        <title>Patterns and implications of gene gain and loss in the evolution of Prochlorococcus.</title>
        <authorList>
            <person name="Kettler G.C."/>
            <person name="Martiny A.C."/>
            <person name="Huang K."/>
            <person name="Zucker J."/>
            <person name="Coleman M.L."/>
            <person name="Rodrigue S."/>
            <person name="Chen F."/>
            <person name="Lapidus A."/>
            <person name="Ferriera S."/>
            <person name="Johnson J."/>
            <person name="Steglich C."/>
            <person name="Church G.M."/>
            <person name="Richardson P."/>
            <person name="Chisholm S.W."/>
        </authorList>
    </citation>
    <scope>NUCLEOTIDE SEQUENCE [LARGE SCALE GENOMIC DNA]</scope>
    <source>
        <strain evidence="1 2">MIT 9303</strain>
    </source>
</reference>
<protein>
    <recommendedName>
        <fullName evidence="3">Glycosyl transferase family 8</fullName>
    </recommendedName>
</protein>
<dbReference type="HOGENOM" id="CLU_1039721_0_0_3"/>
<dbReference type="PANTHER" id="PTHR35105">
    <property type="entry name" value="EXPRESSED PROTEIN"/>
    <property type="match status" value="1"/>
</dbReference>
<gene>
    <name evidence="1" type="ordered locus">P9303_25541</name>
</gene>
<dbReference type="SUPFAM" id="SSF53448">
    <property type="entry name" value="Nucleotide-diphospho-sugar transferases"/>
    <property type="match status" value="1"/>
</dbReference>
<dbReference type="GO" id="GO:0016757">
    <property type="term" value="F:glycosyltransferase activity"/>
    <property type="evidence" value="ECO:0007669"/>
    <property type="project" value="InterPro"/>
</dbReference>
<name>A2CCS5_PROM3</name>
<organism evidence="1 2">
    <name type="scientific">Prochlorococcus marinus (strain MIT 9303)</name>
    <dbReference type="NCBI Taxonomy" id="59922"/>
    <lineage>
        <taxon>Bacteria</taxon>
        <taxon>Bacillati</taxon>
        <taxon>Cyanobacteriota</taxon>
        <taxon>Cyanophyceae</taxon>
        <taxon>Synechococcales</taxon>
        <taxon>Prochlorococcaceae</taxon>
        <taxon>Prochlorococcus</taxon>
    </lineage>
</organism>
<evidence type="ECO:0000313" key="1">
    <source>
        <dbReference type="EMBL" id="ABM79285.1"/>
    </source>
</evidence>
<dbReference type="InterPro" id="IPR029044">
    <property type="entry name" value="Nucleotide-diphossugar_trans"/>
</dbReference>
<evidence type="ECO:0008006" key="3">
    <source>
        <dbReference type="Google" id="ProtNLM"/>
    </source>
</evidence>
<accession>A2CCS5</accession>
<dbReference type="InterPro" id="IPR002495">
    <property type="entry name" value="Glyco_trans_8"/>
</dbReference>
<dbReference type="Proteomes" id="UP000002274">
    <property type="component" value="Chromosome"/>
</dbReference>
<evidence type="ECO:0000313" key="2">
    <source>
        <dbReference type="Proteomes" id="UP000002274"/>
    </source>
</evidence>
<dbReference type="RefSeq" id="WP_011827129.1">
    <property type="nucleotide sequence ID" value="NC_008820.1"/>
</dbReference>
<dbReference type="Pfam" id="PF01501">
    <property type="entry name" value="Glyco_transf_8"/>
    <property type="match status" value="1"/>
</dbReference>
<dbReference type="STRING" id="59922.P9303_25541"/>
<dbReference type="Gene3D" id="3.90.550.10">
    <property type="entry name" value="Spore Coat Polysaccharide Biosynthesis Protein SpsA, Chain A"/>
    <property type="match status" value="1"/>
</dbReference>
<dbReference type="KEGG" id="pmf:P9303_25541"/>
<dbReference type="EMBL" id="CP000554">
    <property type="protein sequence ID" value="ABM79285.1"/>
    <property type="molecule type" value="Genomic_DNA"/>
</dbReference>